<dbReference type="Ensembl" id="ENSCCAT00000032551.1">
    <property type="protein sequence ID" value="ENSCCAP00000015107.1"/>
    <property type="gene ID" value="ENSCCAG00000025352.1"/>
</dbReference>
<evidence type="ECO:0000313" key="16">
    <source>
        <dbReference type="Ensembl" id="ENSCCAP00000015107.1"/>
    </source>
</evidence>
<dbReference type="InterPro" id="IPR038354">
    <property type="entry name" value="VKOR_sf"/>
</dbReference>
<comment type="similarity">
    <text evidence="2">Belongs to the VKOR family.</text>
</comment>
<dbReference type="AlphaFoldDB" id="A0A2K5QGT3"/>
<proteinExistence type="inferred from homology"/>
<evidence type="ECO:0000256" key="3">
    <source>
        <dbReference type="ARBA" id="ARBA00012278"/>
    </source>
</evidence>
<keyword evidence="7 14" id="KW-1133">Transmembrane helix</keyword>
<evidence type="ECO:0000256" key="13">
    <source>
        <dbReference type="ARBA" id="ARBA00051125"/>
    </source>
</evidence>
<dbReference type="GO" id="GO:0007596">
    <property type="term" value="P:blood coagulation"/>
    <property type="evidence" value="ECO:0007669"/>
    <property type="project" value="TreeGrafter"/>
</dbReference>
<evidence type="ECO:0000256" key="6">
    <source>
        <dbReference type="ARBA" id="ARBA00022824"/>
    </source>
</evidence>
<sequence length="197" mass="22092">MLRPAPSLLLGWFSPWAPQTGPGDVGSTWGSPGWVRLMLCLADLVLSLYALHVKAARPWDPYYHALCDVDTAISCSPIFSRWGMGFGLVEHVLGKYSILNQSNSIFSCIFYTLQLLTLWASVLLLLRSPVSLADSVYLVWMLFFVLYDFCIICITTYAINMGLMWLSFWKVQDPQGKAEALSSHPKPGWPCLLCFGM</sequence>
<dbReference type="CDD" id="cd12917">
    <property type="entry name" value="VKOR_euk"/>
    <property type="match status" value="1"/>
</dbReference>
<evidence type="ECO:0000256" key="10">
    <source>
        <dbReference type="ARBA" id="ARBA00023157"/>
    </source>
</evidence>
<reference evidence="16" key="2">
    <citation type="submission" date="2025-09" db="UniProtKB">
        <authorList>
            <consortium name="Ensembl"/>
        </authorList>
    </citation>
    <scope>IDENTIFICATION</scope>
</reference>
<keyword evidence="11" id="KW-0676">Redox-active center</keyword>
<dbReference type="GO" id="GO:0042373">
    <property type="term" value="P:vitamin K metabolic process"/>
    <property type="evidence" value="ECO:0007669"/>
    <property type="project" value="InterPro"/>
</dbReference>
<dbReference type="GO" id="GO:0047057">
    <property type="term" value="F:vitamin-K-epoxide reductase (warfarin-sensitive) activity"/>
    <property type="evidence" value="ECO:0007669"/>
    <property type="project" value="UniProtKB-EC"/>
</dbReference>
<comment type="catalytic activity">
    <reaction evidence="13">
        <text>phylloquinone + [protein]-disulfide + H2O = 2,3-epoxyphylloquinone + [protein]-dithiol</text>
        <dbReference type="Rhea" id="RHEA:13817"/>
        <dbReference type="Rhea" id="RHEA-COMP:10593"/>
        <dbReference type="Rhea" id="RHEA-COMP:10594"/>
        <dbReference type="ChEBI" id="CHEBI:15377"/>
        <dbReference type="ChEBI" id="CHEBI:15759"/>
        <dbReference type="ChEBI" id="CHEBI:18067"/>
        <dbReference type="ChEBI" id="CHEBI:29950"/>
        <dbReference type="ChEBI" id="CHEBI:50058"/>
        <dbReference type="EC" id="1.17.4.4"/>
    </reaction>
    <physiologicalReaction direction="right-to-left" evidence="13">
        <dbReference type="Rhea" id="RHEA:13819"/>
    </physiologicalReaction>
</comment>
<dbReference type="Gene3D" id="1.20.1440.130">
    <property type="entry name" value="VKOR domain"/>
    <property type="match status" value="1"/>
</dbReference>
<keyword evidence="8" id="KW-0560">Oxidoreductase</keyword>
<evidence type="ECO:0000256" key="8">
    <source>
        <dbReference type="ARBA" id="ARBA00023002"/>
    </source>
</evidence>
<keyword evidence="17" id="KW-1185">Reference proteome</keyword>
<dbReference type="STRING" id="9516.ENSCCAP00000015107"/>
<reference evidence="16" key="1">
    <citation type="submission" date="2025-08" db="UniProtKB">
        <authorList>
            <consortium name="Ensembl"/>
        </authorList>
    </citation>
    <scope>IDENTIFICATION</scope>
</reference>
<feature type="transmembrane region" description="Helical" evidence="14">
    <location>
        <begin position="33"/>
        <end position="51"/>
    </location>
</feature>
<feature type="domain" description="Vitamin K epoxide reductase" evidence="15">
    <location>
        <begin position="29"/>
        <end position="171"/>
    </location>
</feature>
<organism evidence="16 17">
    <name type="scientific">Cebus imitator</name>
    <name type="common">Panamanian white-faced capuchin</name>
    <name type="synonym">Cebus capucinus imitator</name>
    <dbReference type="NCBI Taxonomy" id="2715852"/>
    <lineage>
        <taxon>Eukaryota</taxon>
        <taxon>Metazoa</taxon>
        <taxon>Chordata</taxon>
        <taxon>Craniata</taxon>
        <taxon>Vertebrata</taxon>
        <taxon>Euteleostomi</taxon>
        <taxon>Mammalia</taxon>
        <taxon>Eutheria</taxon>
        <taxon>Euarchontoglires</taxon>
        <taxon>Primates</taxon>
        <taxon>Haplorrhini</taxon>
        <taxon>Platyrrhini</taxon>
        <taxon>Cebidae</taxon>
        <taxon>Cebinae</taxon>
        <taxon>Cebus</taxon>
    </lineage>
</organism>
<keyword evidence="10" id="KW-1015">Disulfide bond</keyword>
<dbReference type="FunFam" id="1.20.1440.130:FF:000001">
    <property type="entry name" value="Vitamin K epoxide reductase complex subunit 1-like 1"/>
    <property type="match status" value="1"/>
</dbReference>
<evidence type="ECO:0000256" key="1">
    <source>
        <dbReference type="ARBA" id="ARBA00004477"/>
    </source>
</evidence>
<keyword evidence="5" id="KW-0874">Quinone</keyword>
<evidence type="ECO:0000256" key="12">
    <source>
        <dbReference type="ARBA" id="ARBA00050144"/>
    </source>
</evidence>
<evidence type="ECO:0000256" key="9">
    <source>
        <dbReference type="ARBA" id="ARBA00023136"/>
    </source>
</evidence>
<feature type="transmembrane region" description="Helical" evidence="14">
    <location>
        <begin position="138"/>
        <end position="159"/>
    </location>
</feature>
<evidence type="ECO:0000256" key="4">
    <source>
        <dbReference type="ARBA" id="ARBA00022692"/>
    </source>
</evidence>
<keyword evidence="4 14" id="KW-0812">Transmembrane</keyword>
<protein>
    <recommendedName>
        <fullName evidence="3">vitamin-K-epoxide reductase (warfarin-sensitive)</fullName>
        <ecNumber evidence="3">1.17.4.4</ecNumber>
    </recommendedName>
</protein>
<dbReference type="GeneTree" id="ENSGT00940000157421"/>
<name>A0A2K5QGT3_CEBIM</name>
<evidence type="ECO:0000256" key="14">
    <source>
        <dbReference type="SAM" id="Phobius"/>
    </source>
</evidence>
<evidence type="ECO:0000256" key="5">
    <source>
        <dbReference type="ARBA" id="ARBA00022719"/>
    </source>
</evidence>
<comment type="catalytic activity">
    <reaction evidence="12">
        <text>phylloquinol + [protein]-disulfide = phylloquinone + [protein]-dithiol</text>
        <dbReference type="Rhea" id="RHEA:57744"/>
        <dbReference type="Rhea" id="RHEA-COMP:10593"/>
        <dbReference type="Rhea" id="RHEA-COMP:10594"/>
        <dbReference type="ChEBI" id="CHEBI:18067"/>
        <dbReference type="ChEBI" id="CHEBI:28433"/>
        <dbReference type="ChEBI" id="CHEBI:29950"/>
        <dbReference type="ChEBI" id="CHEBI:50058"/>
        <dbReference type="EC" id="1.17.4.4"/>
    </reaction>
    <physiologicalReaction direction="right-to-left" evidence="12">
        <dbReference type="Rhea" id="RHEA:57746"/>
    </physiologicalReaction>
</comment>
<dbReference type="OMA" id="PWTRWAF"/>
<comment type="subcellular location">
    <subcellularLocation>
        <location evidence="1">Endoplasmic reticulum membrane</location>
        <topology evidence="1">Multi-pass membrane protein</topology>
    </subcellularLocation>
</comment>
<evidence type="ECO:0000256" key="11">
    <source>
        <dbReference type="ARBA" id="ARBA00023284"/>
    </source>
</evidence>
<dbReference type="InterPro" id="IPR042406">
    <property type="entry name" value="VKORC1/VKORC1L1"/>
</dbReference>
<dbReference type="GO" id="GO:0005789">
    <property type="term" value="C:endoplasmic reticulum membrane"/>
    <property type="evidence" value="ECO:0007669"/>
    <property type="project" value="UniProtKB-SubCell"/>
</dbReference>
<dbReference type="InterPro" id="IPR012932">
    <property type="entry name" value="VKOR"/>
</dbReference>
<evidence type="ECO:0000256" key="7">
    <source>
        <dbReference type="ARBA" id="ARBA00022989"/>
    </source>
</evidence>
<accession>A0A2K5QGT3</accession>
<dbReference type="PANTHER" id="PTHR14519">
    <property type="entry name" value="VITAMIN K EPOXIDE REDUCTASE COMPLEX, SUBUNIT 1"/>
    <property type="match status" value="1"/>
</dbReference>
<keyword evidence="6" id="KW-0256">Endoplasmic reticulum</keyword>
<dbReference type="PANTHER" id="PTHR14519:SF8">
    <property type="entry name" value="VITAMIN K EPOXIDE REDUCTASE COMPLEX SUBUNIT 1"/>
    <property type="match status" value="1"/>
</dbReference>
<dbReference type="SMART" id="SM00756">
    <property type="entry name" value="VKc"/>
    <property type="match status" value="1"/>
</dbReference>
<dbReference type="GO" id="GO:0048038">
    <property type="term" value="F:quinone binding"/>
    <property type="evidence" value="ECO:0007669"/>
    <property type="project" value="UniProtKB-KW"/>
</dbReference>
<feature type="transmembrane region" description="Helical" evidence="14">
    <location>
        <begin position="105"/>
        <end position="126"/>
    </location>
</feature>
<dbReference type="Proteomes" id="UP000233040">
    <property type="component" value="Unassembled WGS sequence"/>
</dbReference>
<keyword evidence="9 14" id="KW-0472">Membrane</keyword>
<evidence type="ECO:0000256" key="2">
    <source>
        <dbReference type="ARBA" id="ARBA00006214"/>
    </source>
</evidence>
<dbReference type="EC" id="1.17.4.4" evidence="3"/>
<evidence type="ECO:0000259" key="15">
    <source>
        <dbReference type="SMART" id="SM00756"/>
    </source>
</evidence>
<evidence type="ECO:0000313" key="17">
    <source>
        <dbReference type="Proteomes" id="UP000233040"/>
    </source>
</evidence>
<dbReference type="Pfam" id="PF07884">
    <property type="entry name" value="VKOR"/>
    <property type="match status" value="1"/>
</dbReference>